<dbReference type="GO" id="GO:0004029">
    <property type="term" value="F:aldehyde dehydrogenase (NAD+) activity"/>
    <property type="evidence" value="ECO:0007669"/>
    <property type="project" value="TreeGrafter"/>
</dbReference>
<reference evidence="2 3" key="1">
    <citation type="submission" date="2018-06" db="EMBL/GenBank/DDBJ databases">
        <authorList>
            <consortium name="Pathogen Informatics"/>
            <person name="Doyle S."/>
        </authorList>
    </citation>
    <scope>NUCLEOTIDE SEQUENCE [LARGE SCALE GENOMIC DNA]</scope>
    <source>
        <strain evidence="2 3">NCTC10211</strain>
    </source>
</reference>
<dbReference type="RefSeq" id="WP_033640293.1">
    <property type="nucleotide sequence ID" value="NZ_AP021873.1"/>
</dbReference>
<dbReference type="InterPro" id="IPR001509">
    <property type="entry name" value="Epimerase_deHydtase"/>
</dbReference>
<dbReference type="Gene3D" id="3.40.50.720">
    <property type="entry name" value="NAD(P)-binding Rossmann-like Domain"/>
    <property type="match status" value="1"/>
</dbReference>
<dbReference type="InterPro" id="IPR051783">
    <property type="entry name" value="NAD(P)-dependent_oxidoreduct"/>
</dbReference>
<sequence>MRILIAGATGAIGLPMTRVLCALGHQVAGLTRQGKGIAQLHELGAEALCVDAMDSHAVREAVEKFQPDTIIDQLTLLPANPADIIRSIPADTALHKVAGHHLLEAAKACGISRYILQSRGFYLDAAAGKLASESAALRIQAPGVIGESCNVLSDYENAVRMLPGIAGVVLRYGFFYGPGTWYRPEGAIAEQARNGESVIFGEGNAVWSFVHIDDAIAATIAALGSEPGTYNIVDDNPLPVNQWLPEFNRWVGAPEPTRLSAADALSLAGEEGLYYHTALTGASNQAAKEKLGFSPRPLIWHRQS</sequence>
<protein>
    <submittedName>
        <fullName evidence="2">NADH-flavin reductase</fullName>
    </submittedName>
</protein>
<gene>
    <name evidence="2" type="ORF">NCTC10211_03909</name>
</gene>
<dbReference type="Proteomes" id="UP000254765">
    <property type="component" value="Unassembled WGS sequence"/>
</dbReference>
<organism evidence="2 3">
    <name type="scientific">Serratia marcescens</name>
    <dbReference type="NCBI Taxonomy" id="615"/>
    <lineage>
        <taxon>Bacteria</taxon>
        <taxon>Pseudomonadati</taxon>
        <taxon>Pseudomonadota</taxon>
        <taxon>Gammaproteobacteria</taxon>
        <taxon>Enterobacterales</taxon>
        <taxon>Yersiniaceae</taxon>
        <taxon>Serratia</taxon>
    </lineage>
</organism>
<dbReference type="PANTHER" id="PTHR48079:SF6">
    <property type="entry name" value="NAD(P)-BINDING DOMAIN-CONTAINING PROTEIN-RELATED"/>
    <property type="match status" value="1"/>
</dbReference>
<dbReference type="InterPro" id="IPR036291">
    <property type="entry name" value="NAD(P)-bd_dom_sf"/>
</dbReference>
<dbReference type="SUPFAM" id="SSF51735">
    <property type="entry name" value="NAD(P)-binding Rossmann-fold domains"/>
    <property type="match status" value="1"/>
</dbReference>
<dbReference type="AlphaFoldDB" id="A0A379ZM05"/>
<evidence type="ECO:0000259" key="1">
    <source>
        <dbReference type="Pfam" id="PF01370"/>
    </source>
</evidence>
<dbReference type="EMBL" id="UGYK01000002">
    <property type="protein sequence ID" value="SUI63451.1"/>
    <property type="molecule type" value="Genomic_DNA"/>
</dbReference>
<evidence type="ECO:0000313" key="2">
    <source>
        <dbReference type="EMBL" id="SUI63451.1"/>
    </source>
</evidence>
<dbReference type="Pfam" id="PF01370">
    <property type="entry name" value="Epimerase"/>
    <property type="match status" value="1"/>
</dbReference>
<dbReference type="PANTHER" id="PTHR48079">
    <property type="entry name" value="PROTEIN YEEZ"/>
    <property type="match status" value="1"/>
</dbReference>
<name>A0A379ZM05_SERMA</name>
<evidence type="ECO:0000313" key="3">
    <source>
        <dbReference type="Proteomes" id="UP000254765"/>
    </source>
</evidence>
<feature type="domain" description="NAD-dependent epimerase/dehydratase" evidence="1">
    <location>
        <begin position="3"/>
        <end position="232"/>
    </location>
</feature>
<dbReference type="GO" id="GO:0005737">
    <property type="term" value="C:cytoplasm"/>
    <property type="evidence" value="ECO:0007669"/>
    <property type="project" value="TreeGrafter"/>
</dbReference>
<accession>A0A379ZM05</accession>
<proteinExistence type="predicted"/>